<evidence type="ECO:0000313" key="3">
    <source>
        <dbReference type="Proteomes" id="UP001595851"/>
    </source>
</evidence>
<sequence length="462" mass="47735">MPQEQQPIRATISTEEPAFADLGQLREILAKNKPELVRQAAGELLTAKRHLDNLVEVIDRHLRELDARWTTGEDAKTVKTSLRRLRDSAAEVSTTISATPADADRCPTNPRGVAPALLLQAHTISVFSGKNLPESADRDINVLEGAFQGGAVGTMGGMVGGPPGMVIGAVVGTLAGGVTALFTDGPFQNLIGDSKEEKDRKAAKEHIRLLTEATRQNNEAFPDSLRTDVPQFDMLNPRIPEIPFNGGGRFDGVVPAGFNQPINSPGADLDGLGYPNQDGLRDPNLHQIPGLGNNGLGNGYPDGSGVGAGPDGSLGGAPDTDLSGVGANTPGTPGTPSGNIPDANVNAPRTSLAGMPDPSLTGPPSTNLPNTTGIGSPYGGGTSAGGGFGNGMANAAANALRGMGNQGSAFPVIPPVAAGGQGRKGEQEESTRTTWLLEDEEYFMSDETTTNPYIRGDSKGKA</sequence>
<comment type="caution">
    <text evidence="2">The sequence shown here is derived from an EMBL/GenBank/DDBJ whole genome shotgun (WGS) entry which is preliminary data.</text>
</comment>
<feature type="compositionally biased region" description="Polar residues" evidence="1">
    <location>
        <begin position="329"/>
        <end position="338"/>
    </location>
</feature>
<name>A0ABV8GNV5_9ACTN</name>
<gene>
    <name evidence="2" type="ORF">ACFOY2_51160</name>
</gene>
<feature type="compositionally biased region" description="Polar residues" evidence="1">
    <location>
        <begin position="362"/>
        <end position="372"/>
    </location>
</feature>
<accession>A0ABV8GNV5</accession>
<evidence type="ECO:0000313" key="2">
    <source>
        <dbReference type="EMBL" id="MFC4015650.1"/>
    </source>
</evidence>
<reference evidence="3" key="1">
    <citation type="journal article" date="2019" name="Int. J. Syst. Evol. Microbiol.">
        <title>The Global Catalogue of Microorganisms (GCM) 10K type strain sequencing project: providing services to taxonomists for standard genome sequencing and annotation.</title>
        <authorList>
            <consortium name="The Broad Institute Genomics Platform"/>
            <consortium name="The Broad Institute Genome Sequencing Center for Infectious Disease"/>
            <person name="Wu L."/>
            <person name="Ma J."/>
        </authorList>
    </citation>
    <scope>NUCLEOTIDE SEQUENCE [LARGE SCALE GENOMIC DNA]</scope>
    <source>
        <strain evidence="3">TBRC 1276</strain>
    </source>
</reference>
<keyword evidence="3" id="KW-1185">Reference proteome</keyword>
<evidence type="ECO:0000256" key="1">
    <source>
        <dbReference type="SAM" id="MobiDB-lite"/>
    </source>
</evidence>
<feature type="region of interest" description="Disordered" evidence="1">
    <location>
        <begin position="411"/>
        <end position="433"/>
    </location>
</feature>
<proteinExistence type="predicted"/>
<dbReference type="RefSeq" id="WP_379535462.1">
    <property type="nucleotide sequence ID" value="NZ_JBHSBI010000048.1"/>
</dbReference>
<dbReference type="Proteomes" id="UP001595851">
    <property type="component" value="Unassembled WGS sequence"/>
</dbReference>
<feature type="region of interest" description="Disordered" evidence="1">
    <location>
        <begin position="279"/>
        <end position="379"/>
    </location>
</feature>
<feature type="compositionally biased region" description="Gly residues" evidence="1">
    <location>
        <begin position="292"/>
        <end position="315"/>
    </location>
</feature>
<protein>
    <submittedName>
        <fullName evidence="2">WXG100 family type VII secretion target</fullName>
    </submittedName>
</protein>
<organism evidence="2 3">
    <name type="scientific">Nonomuraea purpurea</name>
    <dbReference type="NCBI Taxonomy" id="1849276"/>
    <lineage>
        <taxon>Bacteria</taxon>
        <taxon>Bacillati</taxon>
        <taxon>Actinomycetota</taxon>
        <taxon>Actinomycetes</taxon>
        <taxon>Streptosporangiales</taxon>
        <taxon>Streptosporangiaceae</taxon>
        <taxon>Nonomuraea</taxon>
    </lineage>
</organism>
<dbReference type="EMBL" id="JBHSBI010000048">
    <property type="protein sequence ID" value="MFC4015650.1"/>
    <property type="molecule type" value="Genomic_DNA"/>
</dbReference>